<feature type="non-terminal residue" evidence="2">
    <location>
        <position position="34"/>
    </location>
</feature>
<keyword evidence="1" id="KW-0812">Transmembrane</keyword>
<accession>A0A8S9ZK20</accession>
<sequence>KINKNNINLLFSPPVLIALILLAAKFNRCFNFFK</sequence>
<comment type="caution">
    <text evidence="2">The sequence shown here is derived from an EMBL/GenBank/DDBJ whole genome shotgun (WGS) entry which is preliminary data.</text>
</comment>
<dbReference type="AlphaFoldDB" id="A0A8S9ZK20"/>
<reference evidence="2" key="1">
    <citation type="journal article" date="2020" name="Ecol. Evol.">
        <title>Genome structure and content of the rice root-knot nematode (Meloidogyne graminicola).</title>
        <authorList>
            <person name="Phan N.T."/>
            <person name="Danchin E.G.J."/>
            <person name="Klopp C."/>
            <person name="Perfus-Barbeoch L."/>
            <person name="Kozlowski D.K."/>
            <person name="Koutsovoulos G.D."/>
            <person name="Lopez-Roques C."/>
            <person name="Bouchez O."/>
            <person name="Zahm M."/>
            <person name="Besnard G."/>
            <person name="Bellafiore S."/>
        </authorList>
    </citation>
    <scope>NUCLEOTIDE SEQUENCE</scope>
    <source>
        <strain evidence="2">VN-18</strain>
    </source>
</reference>
<keyword evidence="1" id="KW-1133">Transmembrane helix</keyword>
<keyword evidence="1" id="KW-0472">Membrane</keyword>
<dbReference type="EMBL" id="JABEBT010000075">
    <property type="protein sequence ID" value="KAF7633502.1"/>
    <property type="molecule type" value="Genomic_DNA"/>
</dbReference>
<evidence type="ECO:0000313" key="3">
    <source>
        <dbReference type="Proteomes" id="UP000605970"/>
    </source>
</evidence>
<evidence type="ECO:0000256" key="1">
    <source>
        <dbReference type="SAM" id="Phobius"/>
    </source>
</evidence>
<organism evidence="2 3">
    <name type="scientific">Meloidogyne graminicola</name>
    <dbReference type="NCBI Taxonomy" id="189291"/>
    <lineage>
        <taxon>Eukaryota</taxon>
        <taxon>Metazoa</taxon>
        <taxon>Ecdysozoa</taxon>
        <taxon>Nematoda</taxon>
        <taxon>Chromadorea</taxon>
        <taxon>Rhabditida</taxon>
        <taxon>Tylenchina</taxon>
        <taxon>Tylenchomorpha</taxon>
        <taxon>Tylenchoidea</taxon>
        <taxon>Meloidogynidae</taxon>
        <taxon>Meloidogyninae</taxon>
        <taxon>Meloidogyne</taxon>
    </lineage>
</organism>
<evidence type="ECO:0000313" key="2">
    <source>
        <dbReference type="EMBL" id="KAF7633502.1"/>
    </source>
</evidence>
<feature type="transmembrane region" description="Helical" evidence="1">
    <location>
        <begin position="6"/>
        <end position="24"/>
    </location>
</feature>
<dbReference type="Proteomes" id="UP000605970">
    <property type="component" value="Unassembled WGS sequence"/>
</dbReference>
<proteinExistence type="predicted"/>
<keyword evidence="3" id="KW-1185">Reference proteome</keyword>
<name>A0A8S9ZK20_9BILA</name>
<protein>
    <submittedName>
        <fullName evidence="2">Uncharacterized protein</fullName>
    </submittedName>
</protein>
<gene>
    <name evidence="2" type="ORF">Mgra_00007084</name>
</gene>